<gene>
    <name evidence="2" type="ORF">DC094_01840</name>
</gene>
<keyword evidence="1" id="KW-0812">Transmembrane</keyword>
<dbReference type="EMBL" id="QDDL01000001">
    <property type="protein sequence ID" value="PVZ71793.1"/>
    <property type="molecule type" value="Genomic_DNA"/>
</dbReference>
<evidence type="ECO:0008006" key="4">
    <source>
        <dbReference type="Google" id="ProtNLM"/>
    </source>
</evidence>
<name>A0A2V1H007_9GAMM</name>
<dbReference type="RefSeq" id="WP_116685381.1">
    <property type="nucleotide sequence ID" value="NZ_CAWNYD010000001.1"/>
</dbReference>
<comment type="caution">
    <text evidence="2">The sequence shown here is derived from an EMBL/GenBank/DDBJ whole genome shotgun (WGS) entry which is preliminary data.</text>
</comment>
<evidence type="ECO:0000256" key="1">
    <source>
        <dbReference type="SAM" id="Phobius"/>
    </source>
</evidence>
<feature type="transmembrane region" description="Helical" evidence="1">
    <location>
        <begin position="12"/>
        <end position="37"/>
    </location>
</feature>
<keyword evidence="1" id="KW-1133">Transmembrane helix</keyword>
<organism evidence="2 3">
    <name type="scientific">Pelagibaculum spongiae</name>
    <dbReference type="NCBI Taxonomy" id="2080658"/>
    <lineage>
        <taxon>Bacteria</taxon>
        <taxon>Pseudomonadati</taxon>
        <taxon>Pseudomonadota</taxon>
        <taxon>Gammaproteobacteria</taxon>
        <taxon>Oceanospirillales</taxon>
        <taxon>Pelagibaculum</taxon>
    </lineage>
</organism>
<evidence type="ECO:0000313" key="2">
    <source>
        <dbReference type="EMBL" id="PVZ71793.1"/>
    </source>
</evidence>
<sequence>MIKFSRPSQQQGISLIELMISLVLGLLVLAAVSRVFVAGQTTDRNMMVRQQLQQQARSVESRIELMLREAGYRIRAQDDPWLTFPEVAAANDCPAMAAGVVIAPATTGNGICFRRQFSTTDKTCLGTFAGAEAVHTQRIFFNAQNQLRCAVGANDSLLASMVGDFRIRYGIRPAGQSSGLSYFTSGTTSPTDAELTRLGAVRLDLLMLSTQNVNSAVANYFFPLDAAAATTITTGDDRLYIPRSMVISIRNRTI</sequence>
<dbReference type="Proteomes" id="UP000244906">
    <property type="component" value="Unassembled WGS sequence"/>
</dbReference>
<dbReference type="AlphaFoldDB" id="A0A2V1H007"/>
<reference evidence="2 3" key="1">
    <citation type="submission" date="2018-04" db="EMBL/GenBank/DDBJ databases">
        <title>Thalassorhabdus spongiae gen. nov., sp. nov., isolated from a marine sponge in South-West Iceland.</title>
        <authorList>
            <person name="Knobloch S."/>
            <person name="Daussin A."/>
            <person name="Johannsson R."/>
            <person name="Marteinsson V.T."/>
        </authorList>
    </citation>
    <scope>NUCLEOTIDE SEQUENCE [LARGE SCALE GENOMIC DNA]</scope>
    <source>
        <strain evidence="2 3">Hp12</strain>
    </source>
</reference>
<dbReference type="InterPro" id="IPR032092">
    <property type="entry name" value="PilW"/>
</dbReference>
<keyword evidence="3" id="KW-1185">Reference proteome</keyword>
<dbReference type="GO" id="GO:0043683">
    <property type="term" value="P:type IV pilus assembly"/>
    <property type="evidence" value="ECO:0007669"/>
    <property type="project" value="InterPro"/>
</dbReference>
<dbReference type="PROSITE" id="PS00409">
    <property type="entry name" value="PROKAR_NTER_METHYL"/>
    <property type="match status" value="1"/>
</dbReference>
<dbReference type="InterPro" id="IPR012902">
    <property type="entry name" value="N_methyl_site"/>
</dbReference>
<dbReference type="Pfam" id="PF16074">
    <property type="entry name" value="PilW"/>
    <property type="match status" value="1"/>
</dbReference>
<keyword evidence="1" id="KW-0472">Membrane</keyword>
<accession>A0A2V1H007</accession>
<protein>
    <recommendedName>
        <fullName evidence="4">Prepilin-type cleavage/methylation domain-containing protein</fullName>
    </recommendedName>
</protein>
<proteinExistence type="predicted"/>
<evidence type="ECO:0000313" key="3">
    <source>
        <dbReference type="Proteomes" id="UP000244906"/>
    </source>
</evidence>
<dbReference type="Pfam" id="PF07963">
    <property type="entry name" value="N_methyl"/>
    <property type="match status" value="1"/>
</dbReference>